<feature type="region of interest" description="Disordered" evidence="1">
    <location>
        <begin position="63"/>
        <end position="89"/>
    </location>
</feature>
<evidence type="ECO:0000313" key="3">
    <source>
        <dbReference type="EMBL" id="KAA1108008.1"/>
    </source>
</evidence>
<feature type="compositionally biased region" description="Basic and acidic residues" evidence="1">
    <location>
        <begin position="63"/>
        <end position="77"/>
    </location>
</feature>
<name>A0A5B0P5V3_PUCGR</name>
<dbReference type="AlphaFoldDB" id="A0A5B0P5V3"/>
<evidence type="ECO:0000313" key="4">
    <source>
        <dbReference type="Proteomes" id="UP000324748"/>
    </source>
</evidence>
<feature type="compositionally biased region" description="Polar residues" evidence="1">
    <location>
        <begin position="79"/>
        <end position="88"/>
    </location>
</feature>
<dbReference type="Proteomes" id="UP000325313">
    <property type="component" value="Unassembled WGS sequence"/>
</dbReference>
<keyword evidence="4" id="KW-1185">Reference proteome</keyword>
<dbReference type="EMBL" id="VDEP01000306">
    <property type="protein sequence ID" value="KAA1108008.1"/>
    <property type="molecule type" value="Genomic_DNA"/>
</dbReference>
<sequence>MSSNGNTIVIHHHHHLHTSKELKIFGFRTKMLGHGIRGLTTRETEANLGRTVRWNSAVRLRQQGEEKLEKSDEEKEYNMNMNGTLNTTADEELGFKPCVSHHG</sequence>
<evidence type="ECO:0000313" key="2">
    <source>
        <dbReference type="EMBL" id="KAA1096851.1"/>
    </source>
</evidence>
<organism evidence="2 4">
    <name type="scientific">Puccinia graminis f. sp. tritici</name>
    <dbReference type="NCBI Taxonomy" id="56615"/>
    <lineage>
        <taxon>Eukaryota</taxon>
        <taxon>Fungi</taxon>
        <taxon>Dikarya</taxon>
        <taxon>Basidiomycota</taxon>
        <taxon>Pucciniomycotina</taxon>
        <taxon>Pucciniomycetes</taxon>
        <taxon>Pucciniales</taxon>
        <taxon>Pucciniaceae</taxon>
        <taxon>Puccinia</taxon>
    </lineage>
</organism>
<gene>
    <name evidence="2" type="ORF">PGT21_030184</name>
    <name evidence="3" type="ORF">PGTUg99_022910</name>
</gene>
<reference evidence="4 5" key="1">
    <citation type="submission" date="2019-05" db="EMBL/GenBank/DDBJ databases">
        <title>Emergence of the Ug99 lineage of the wheat stem rust pathogen through somatic hybridization.</title>
        <authorList>
            <person name="Li F."/>
            <person name="Upadhyaya N.M."/>
            <person name="Sperschneider J."/>
            <person name="Matny O."/>
            <person name="Nguyen-Phuc H."/>
            <person name="Mago R."/>
            <person name="Raley C."/>
            <person name="Miller M.E."/>
            <person name="Silverstein K.A.T."/>
            <person name="Henningsen E."/>
            <person name="Hirsch C.D."/>
            <person name="Visser B."/>
            <person name="Pretorius Z.A."/>
            <person name="Steffenson B.J."/>
            <person name="Schwessinger B."/>
            <person name="Dodds P.N."/>
            <person name="Figueroa M."/>
        </authorList>
    </citation>
    <scope>NUCLEOTIDE SEQUENCE [LARGE SCALE GENOMIC DNA]</scope>
    <source>
        <strain evidence="2">21-0</strain>
        <strain evidence="3 5">Ug99</strain>
    </source>
</reference>
<comment type="caution">
    <text evidence="2">The sequence shown here is derived from an EMBL/GenBank/DDBJ whole genome shotgun (WGS) entry which is preliminary data.</text>
</comment>
<dbReference type="EMBL" id="VSWC01000067">
    <property type="protein sequence ID" value="KAA1096851.1"/>
    <property type="molecule type" value="Genomic_DNA"/>
</dbReference>
<proteinExistence type="predicted"/>
<evidence type="ECO:0000313" key="5">
    <source>
        <dbReference type="Proteomes" id="UP000325313"/>
    </source>
</evidence>
<protein>
    <submittedName>
        <fullName evidence="2">Uncharacterized protein</fullName>
    </submittedName>
</protein>
<evidence type="ECO:0000256" key="1">
    <source>
        <dbReference type="SAM" id="MobiDB-lite"/>
    </source>
</evidence>
<dbReference type="Proteomes" id="UP000324748">
    <property type="component" value="Unassembled WGS sequence"/>
</dbReference>
<accession>A0A5B0P5V3</accession>